<comment type="similarity">
    <text evidence="2">Belongs to the oxidase-dependent Fe transporter (OFeT) (TC 9.A.10.1) family.</text>
</comment>
<evidence type="ECO:0000313" key="8">
    <source>
        <dbReference type="Proteomes" id="UP000319502"/>
    </source>
</evidence>
<dbReference type="GO" id="GO:0033573">
    <property type="term" value="C:high-affinity iron permease complex"/>
    <property type="evidence" value="ECO:0007669"/>
    <property type="project" value="InterPro"/>
</dbReference>
<evidence type="ECO:0000256" key="6">
    <source>
        <dbReference type="SAM" id="Phobius"/>
    </source>
</evidence>
<sequence>MGNATFIVWRESVEAILIIAILYSWIQARGDGRIRLRHLWLGVAGGIGLALALAAAMLGFHSQLAGTTLEAFQAGIMIVAALLVTHMVVWMRHHGRTLKRDLESGLARAAEETGGLSAALLAAIAVGREGAETVLFLYGIVAENPAGGWLDLMLGAALGAGLAAATAVLFMKGSRLLPQRVFFRISEVLLLLLASGLLVSGLEGFLNLEWLPPLVEPVWDSGALLEGNGLLGTFAGYRARPALSVLALWLLYWVATLWLLRPKPAAKGGRWSAA</sequence>
<feature type="transmembrane region" description="Helical" evidence="6">
    <location>
        <begin position="72"/>
        <end position="91"/>
    </location>
</feature>
<feature type="transmembrane region" description="Helical" evidence="6">
    <location>
        <begin position="118"/>
        <end position="140"/>
    </location>
</feature>
<name>A0A557R2D9_9RHOO</name>
<proteinExistence type="inferred from homology"/>
<evidence type="ECO:0000256" key="2">
    <source>
        <dbReference type="ARBA" id="ARBA00008333"/>
    </source>
</evidence>
<feature type="transmembrane region" description="Helical" evidence="6">
    <location>
        <begin position="242"/>
        <end position="260"/>
    </location>
</feature>
<reference evidence="7 8" key="1">
    <citation type="submission" date="2019-07" db="EMBL/GenBank/DDBJ databases">
        <title>The pathways for chlorine oxyanion respiration interact through the shared metabolite chlorate.</title>
        <authorList>
            <person name="Barnum T.P."/>
            <person name="Cheng Y."/>
            <person name="Hill K.A."/>
            <person name="Lucas L.N."/>
            <person name="Carlson H.K."/>
            <person name="Coates J.D."/>
        </authorList>
    </citation>
    <scope>NUCLEOTIDE SEQUENCE [LARGE SCALE GENOMIC DNA]</scope>
    <source>
        <strain evidence="7 8">SFB-3</strain>
    </source>
</reference>
<comment type="caution">
    <text evidence="7">The sequence shown here is derived from an EMBL/GenBank/DDBJ whole genome shotgun (WGS) entry which is preliminary data.</text>
</comment>
<dbReference type="Pfam" id="PF03239">
    <property type="entry name" value="FTR1"/>
    <property type="match status" value="1"/>
</dbReference>
<dbReference type="PANTHER" id="PTHR31632:SF2">
    <property type="entry name" value="PLASMA MEMBRANE IRON PERMEASE"/>
    <property type="match status" value="1"/>
</dbReference>
<dbReference type="OrthoDB" id="5294331at2"/>
<keyword evidence="5 6" id="KW-0472">Membrane</keyword>
<feature type="transmembrane region" description="Helical" evidence="6">
    <location>
        <begin position="182"/>
        <end position="202"/>
    </location>
</feature>
<evidence type="ECO:0000256" key="3">
    <source>
        <dbReference type="ARBA" id="ARBA00022692"/>
    </source>
</evidence>
<dbReference type="PANTHER" id="PTHR31632">
    <property type="entry name" value="IRON TRANSPORTER FTH1"/>
    <property type="match status" value="1"/>
</dbReference>
<comment type="subcellular location">
    <subcellularLocation>
        <location evidence="1">Membrane</location>
        <topology evidence="1">Multi-pass membrane protein</topology>
    </subcellularLocation>
</comment>
<dbReference type="GO" id="GO:0015093">
    <property type="term" value="F:ferrous iron transmembrane transporter activity"/>
    <property type="evidence" value="ECO:0007669"/>
    <property type="project" value="TreeGrafter"/>
</dbReference>
<dbReference type="RefSeq" id="WP_144307834.1">
    <property type="nucleotide sequence ID" value="NZ_VMNK01000002.1"/>
</dbReference>
<evidence type="ECO:0000256" key="4">
    <source>
        <dbReference type="ARBA" id="ARBA00022989"/>
    </source>
</evidence>
<protein>
    <submittedName>
        <fullName evidence="7">FTR1 family iron permease</fullName>
    </submittedName>
</protein>
<evidence type="ECO:0000256" key="1">
    <source>
        <dbReference type="ARBA" id="ARBA00004141"/>
    </source>
</evidence>
<dbReference type="Proteomes" id="UP000319502">
    <property type="component" value="Unassembled WGS sequence"/>
</dbReference>
<keyword evidence="3 6" id="KW-0812">Transmembrane</keyword>
<gene>
    <name evidence="7" type="ORF">FHP91_00970</name>
</gene>
<organism evidence="7 8">
    <name type="scientific">Denitromonas halophila</name>
    <dbReference type="NCBI Taxonomy" id="1629404"/>
    <lineage>
        <taxon>Bacteria</taxon>
        <taxon>Pseudomonadati</taxon>
        <taxon>Pseudomonadota</taxon>
        <taxon>Betaproteobacteria</taxon>
        <taxon>Rhodocyclales</taxon>
        <taxon>Zoogloeaceae</taxon>
        <taxon>Denitromonas</taxon>
    </lineage>
</organism>
<feature type="transmembrane region" description="Helical" evidence="6">
    <location>
        <begin position="38"/>
        <end position="60"/>
    </location>
</feature>
<keyword evidence="8" id="KW-1185">Reference proteome</keyword>
<keyword evidence="4 6" id="KW-1133">Transmembrane helix</keyword>
<feature type="transmembrane region" description="Helical" evidence="6">
    <location>
        <begin position="6"/>
        <end position="26"/>
    </location>
</feature>
<dbReference type="AlphaFoldDB" id="A0A557R2D9"/>
<evidence type="ECO:0000313" key="7">
    <source>
        <dbReference type="EMBL" id="TVO59318.1"/>
    </source>
</evidence>
<feature type="transmembrane region" description="Helical" evidence="6">
    <location>
        <begin position="152"/>
        <end position="170"/>
    </location>
</feature>
<dbReference type="InterPro" id="IPR004923">
    <property type="entry name" value="FTR1/Fip1/EfeU"/>
</dbReference>
<evidence type="ECO:0000256" key="5">
    <source>
        <dbReference type="ARBA" id="ARBA00023136"/>
    </source>
</evidence>
<dbReference type="EMBL" id="VMNK01000002">
    <property type="protein sequence ID" value="TVO59318.1"/>
    <property type="molecule type" value="Genomic_DNA"/>
</dbReference>
<accession>A0A557R2D9</accession>